<accession>A0AA36HAZ2</accession>
<dbReference type="EMBL" id="CATQJL010000316">
    <property type="protein sequence ID" value="CAJ0606884.1"/>
    <property type="molecule type" value="Genomic_DNA"/>
</dbReference>
<evidence type="ECO:0000256" key="3">
    <source>
        <dbReference type="ARBA" id="ARBA00008919"/>
    </source>
</evidence>
<comment type="subcellular location">
    <subcellularLocation>
        <location evidence="1 12">Golgi apparatus</location>
        <location evidence="1 12">Golgi stack membrane</location>
        <topology evidence="1 12">Single-pass type II membrane protein</topology>
    </subcellularLocation>
</comment>
<evidence type="ECO:0000256" key="11">
    <source>
        <dbReference type="ARBA" id="ARBA00023180"/>
    </source>
</evidence>
<dbReference type="InterPro" id="IPR031481">
    <property type="entry name" value="Glyco_tran_10_N"/>
</dbReference>
<name>A0AA36HAZ2_CYLNA</name>
<evidence type="ECO:0000256" key="6">
    <source>
        <dbReference type="ARBA" id="ARBA00022692"/>
    </source>
</evidence>
<keyword evidence="4 12" id="KW-0328">Glycosyltransferase</keyword>
<dbReference type="InterPro" id="IPR038577">
    <property type="entry name" value="GT10-like_C_sf"/>
</dbReference>
<dbReference type="Gene3D" id="3.40.50.11660">
    <property type="entry name" value="Glycosyl transferase family 10, C-terminal domain"/>
    <property type="match status" value="1"/>
</dbReference>
<dbReference type="Pfam" id="PF17039">
    <property type="entry name" value="Glyco_tran_10_N"/>
    <property type="match status" value="1"/>
</dbReference>
<dbReference type="GO" id="GO:0008417">
    <property type="term" value="F:fucosyltransferase activity"/>
    <property type="evidence" value="ECO:0007669"/>
    <property type="project" value="InterPro"/>
</dbReference>
<evidence type="ECO:0000259" key="14">
    <source>
        <dbReference type="Pfam" id="PF17039"/>
    </source>
</evidence>
<dbReference type="PANTHER" id="PTHR48438:SF1">
    <property type="entry name" value="ALPHA-(1,3)-FUCOSYLTRANSFERASE C-RELATED"/>
    <property type="match status" value="1"/>
</dbReference>
<evidence type="ECO:0000259" key="13">
    <source>
        <dbReference type="Pfam" id="PF00852"/>
    </source>
</evidence>
<feature type="domain" description="Fucosyltransferase N-terminal" evidence="14">
    <location>
        <begin position="117"/>
        <end position="194"/>
    </location>
</feature>
<sequence length="413" mass="47395">MEKGLAITYGEVGTKKKRRHQKSTFDHIKSSNQSDIRSLIVCLTNPPKNKEKIQEYDGDTTDKSDSEFLFNITPTLSFYGEDVLNLMNISLAERMKCKHKKGQKRKIVFLQSDVDGSLAACPDWNCELSRSSSALETADAIIVSTYTKIKLRPNQYLVFYSQESPSSNPFGGEKNWCNMTIGFRQDSPVSSPYGYTVLNVEQIEKKTKGAAWFVSNCGASSGRESYVDQLKTLFPVDIYGQCGNLRCEHNDPCENVLDTDYHFYLAFENSICKDYVTEKLWKHGYQHEIVPIVLKRSLLDSIVPPNSFIAVDDFDTVTELAAYLSYLMKNKTAYIQYFQWKLSYRVVFLDGANHNALERPWGFCQLCRLLWEEPREKFVIEDFSNYWDNSCDNNYLRAFKSVKGKLGITKKVP</sequence>
<comment type="caution">
    <text evidence="15">The sequence shown here is derived from an EMBL/GenBank/DDBJ whole genome shotgun (WGS) entry which is preliminary data.</text>
</comment>
<dbReference type="Pfam" id="PF00852">
    <property type="entry name" value="Glyco_transf_10"/>
    <property type="match status" value="1"/>
</dbReference>
<keyword evidence="11" id="KW-0325">Glycoprotein</keyword>
<dbReference type="GO" id="GO:0032580">
    <property type="term" value="C:Golgi cisterna membrane"/>
    <property type="evidence" value="ECO:0007669"/>
    <property type="project" value="UniProtKB-SubCell"/>
</dbReference>
<dbReference type="InterPro" id="IPR055270">
    <property type="entry name" value="Glyco_tran_10_C"/>
</dbReference>
<evidence type="ECO:0000256" key="1">
    <source>
        <dbReference type="ARBA" id="ARBA00004447"/>
    </source>
</evidence>
<comment type="pathway">
    <text evidence="2">Protein modification; protein glycosylation.</text>
</comment>
<dbReference type="AlphaFoldDB" id="A0AA36HAZ2"/>
<evidence type="ECO:0000256" key="9">
    <source>
        <dbReference type="ARBA" id="ARBA00023034"/>
    </source>
</evidence>
<feature type="domain" description="Fucosyltransferase C-terminal" evidence="13">
    <location>
        <begin position="204"/>
        <end position="383"/>
    </location>
</feature>
<gene>
    <name evidence="15" type="ORF">CYNAS_LOCUS18867</name>
</gene>
<evidence type="ECO:0000256" key="8">
    <source>
        <dbReference type="ARBA" id="ARBA00022989"/>
    </source>
</evidence>
<evidence type="ECO:0000256" key="12">
    <source>
        <dbReference type="RuleBase" id="RU003832"/>
    </source>
</evidence>
<evidence type="ECO:0000256" key="5">
    <source>
        <dbReference type="ARBA" id="ARBA00022679"/>
    </source>
</evidence>
<organism evidence="15 16">
    <name type="scientific">Cylicocyclus nassatus</name>
    <name type="common">Nematode worm</name>
    <dbReference type="NCBI Taxonomy" id="53992"/>
    <lineage>
        <taxon>Eukaryota</taxon>
        <taxon>Metazoa</taxon>
        <taxon>Ecdysozoa</taxon>
        <taxon>Nematoda</taxon>
        <taxon>Chromadorea</taxon>
        <taxon>Rhabditida</taxon>
        <taxon>Rhabditina</taxon>
        <taxon>Rhabditomorpha</taxon>
        <taxon>Strongyloidea</taxon>
        <taxon>Strongylidae</taxon>
        <taxon>Cylicocyclus</taxon>
    </lineage>
</organism>
<dbReference type="SUPFAM" id="SSF53756">
    <property type="entry name" value="UDP-Glycosyltransferase/glycogen phosphorylase"/>
    <property type="match status" value="1"/>
</dbReference>
<evidence type="ECO:0000313" key="15">
    <source>
        <dbReference type="EMBL" id="CAJ0606884.1"/>
    </source>
</evidence>
<dbReference type="FunFam" id="3.40.50.11660:FF:000002">
    <property type="entry name" value="Alpha-(1,3)-fucosyltransferase"/>
    <property type="match status" value="1"/>
</dbReference>
<keyword evidence="5 12" id="KW-0808">Transferase</keyword>
<evidence type="ECO:0000256" key="2">
    <source>
        <dbReference type="ARBA" id="ARBA00004922"/>
    </source>
</evidence>
<evidence type="ECO:0000256" key="7">
    <source>
        <dbReference type="ARBA" id="ARBA00022968"/>
    </source>
</evidence>
<evidence type="ECO:0000256" key="4">
    <source>
        <dbReference type="ARBA" id="ARBA00022676"/>
    </source>
</evidence>
<comment type="similarity">
    <text evidence="3 12">Belongs to the glycosyltransferase 10 family.</text>
</comment>
<dbReference type="InterPro" id="IPR001503">
    <property type="entry name" value="Glyco_trans_10"/>
</dbReference>
<keyword evidence="7" id="KW-0735">Signal-anchor</keyword>
<keyword evidence="6 12" id="KW-0812">Transmembrane</keyword>
<keyword evidence="10" id="KW-0472">Membrane</keyword>
<proteinExistence type="inferred from homology"/>
<dbReference type="Proteomes" id="UP001176961">
    <property type="component" value="Unassembled WGS sequence"/>
</dbReference>
<evidence type="ECO:0000313" key="16">
    <source>
        <dbReference type="Proteomes" id="UP001176961"/>
    </source>
</evidence>
<dbReference type="EC" id="2.4.1.-" evidence="12"/>
<dbReference type="PANTHER" id="PTHR48438">
    <property type="entry name" value="ALPHA-(1,3)-FUCOSYLTRANSFERASE C-RELATED"/>
    <property type="match status" value="1"/>
</dbReference>
<evidence type="ECO:0000256" key="10">
    <source>
        <dbReference type="ARBA" id="ARBA00023136"/>
    </source>
</evidence>
<keyword evidence="8" id="KW-1133">Transmembrane helix</keyword>
<keyword evidence="9 12" id="KW-0333">Golgi apparatus</keyword>
<keyword evidence="16" id="KW-1185">Reference proteome</keyword>
<reference evidence="15" key="1">
    <citation type="submission" date="2023-07" db="EMBL/GenBank/DDBJ databases">
        <authorList>
            <consortium name="CYATHOMIX"/>
        </authorList>
    </citation>
    <scope>NUCLEOTIDE SEQUENCE</scope>
    <source>
        <strain evidence="15">N/A</strain>
    </source>
</reference>
<protein>
    <recommendedName>
        <fullName evidence="12">Fucosyltransferase</fullName>
        <ecNumber evidence="12">2.4.1.-</ecNumber>
    </recommendedName>
</protein>